<name>A0ABU3NMV1_9CHLR</name>
<feature type="coiled-coil region" evidence="1">
    <location>
        <begin position="41"/>
        <end position="145"/>
    </location>
</feature>
<evidence type="ECO:0000313" key="3">
    <source>
        <dbReference type="Proteomes" id="UP001254165"/>
    </source>
</evidence>
<dbReference type="RefSeq" id="WP_315624811.1">
    <property type="nucleotide sequence ID" value="NZ_JAUHMF010000001.1"/>
</dbReference>
<protein>
    <recommendedName>
        <fullName evidence="4">Chromosome partition protein Smc</fullName>
    </recommendedName>
</protein>
<gene>
    <name evidence="2" type="ORF">QYE77_07780</name>
</gene>
<comment type="caution">
    <text evidence="2">The sequence shown here is derived from an EMBL/GenBank/DDBJ whole genome shotgun (WGS) entry which is preliminary data.</text>
</comment>
<accession>A0ABU3NMV1</accession>
<keyword evidence="1" id="KW-0175">Coiled coil</keyword>
<evidence type="ECO:0000256" key="1">
    <source>
        <dbReference type="SAM" id="Coils"/>
    </source>
</evidence>
<dbReference type="PANTHER" id="PTHR38753:SF1">
    <property type="entry name" value="SLR1441 PROTEIN"/>
    <property type="match status" value="1"/>
</dbReference>
<dbReference type="Proteomes" id="UP001254165">
    <property type="component" value="Unassembled WGS sequence"/>
</dbReference>
<dbReference type="EMBL" id="JAUHMF010000001">
    <property type="protein sequence ID" value="MDT8898166.1"/>
    <property type="molecule type" value="Genomic_DNA"/>
</dbReference>
<sequence>MVFEVNDYHELVDLLRKHPEWREELRRLLLSEDFLALPQEVRELSRVVRELAEAQKRSEERLTRLEQTVAELAEAQKRSEERLTRLEQTVAELAEAQKRSEERLTRLEQTVAELAEAQKRTEQAVAELAEAQKRTEERLTRVEIAQARTDERLTRLEQRVDRLAYEMGGLKAAFGATLEEEAASVVEFVLRHKGYRLLGDAVNLRLNGEVDVALRVEDAQGQQYSVLVESKARLSRRDVQAWVQRMRSAGWQKRLSKAGFPPPYLVYVFAIRADVGAREAVAEHGIGLLRGEGEMIAPTGSIG</sequence>
<proteinExistence type="predicted"/>
<evidence type="ECO:0008006" key="4">
    <source>
        <dbReference type="Google" id="ProtNLM"/>
    </source>
</evidence>
<keyword evidence="3" id="KW-1185">Reference proteome</keyword>
<dbReference type="PANTHER" id="PTHR38753">
    <property type="entry name" value="SLR1441 PROTEIN"/>
    <property type="match status" value="1"/>
</dbReference>
<reference evidence="2 3" key="1">
    <citation type="submission" date="2023-07" db="EMBL/GenBank/DDBJ databases">
        <title>Novel species of Thermanaerothrix with wide hydrolytic capabilities.</title>
        <authorList>
            <person name="Zayulina K.S."/>
            <person name="Podosokorskaya O.A."/>
            <person name="Elcheninov A.G."/>
        </authorList>
    </citation>
    <scope>NUCLEOTIDE SEQUENCE [LARGE SCALE GENOMIC DNA]</scope>
    <source>
        <strain evidence="2 3">4228-RoL</strain>
    </source>
</reference>
<evidence type="ECO:0000313" key="2">
    <source>
        <dbReference type="EMBL" id="MDT8898166.1"/>
    </source>
</evidence>
<organism evidence="2 3">
    <name type="scientific">Thermanaerothrix solaris</name>
    <dbReference type="NCBI Taxonomy" id="3058434"/>
    <lineage>
        <taxon>Bacteria</taxon>
        <taxon>Bacillati</taxon>
        <taxon>Chloroflexota</taxon>
        <taxon>Anaerolineae</taxon>
        <taxon>Anaerolineales</taxon>
        <taxon>Anaerolineaceae</taxon>
        <taxon>Thermanaerothrix</taxon>
    </lineage>
</organism>